<keyword evidence="1" id="KW-1133">Transmembrane helix</keyword>
<accession>Q30SH7</accession>
<dbReference type="KEGG" id="tdn:Suden_0775"/>
<evidence type="ECO:0000256" key="1">
    <source>
        <dbReference type="SAM" id="Phobius"/>
    </source>
</evidence>
<feature type="transmembrane region" description="Helical" evidence="1">
    <location>
        <begin position="531"/>
        <end position="550"/>
    </location>
</feature>
<gene>
    <name evidence="2" type="ordered locus">Suden_0775</name>
</gene>
<dbReference type="AlphaFoldDB" id="Q30SH7"/>
<evidence type="ECO:0000313" key="2">
    <source>
        <dbReference type="EMBL" id="ABB44054.1"/>
    </source>
</evidence>
<sequence length="560" mass="67031">MNKCNINCYGEYQREVYVDNKCILHCIKNDYQKDRNSGLLSSFYNEFINYTIEQVFEHSELFDDKYSKNEIATYLKSGKFENDEYNKALKKSIFIPSCIHFPKRDGRDTFDYLKILNLFGQIHFNSCEFYLSSLDLKNIECFFQDCKFHDRWTLYDYGVLENEDNVIYQTCEFTKSVSNYTPEKSTELAIYNHSQFDYTCKFNENLKFDRAIFKNRLFNTEQNNFLDENSTKRLKFNKCVFDKEFILNQYTIDKFIIEDSEFKDRFEFQSNSVNDIKIQNSKFEKVSIFTNSKFIELYISDSVFKENIDFRGSIFGKKHELAKSPTTLKSVIIDKSVNFRNVKFYYGLDIPDTKINDLSSFLNADLAVEYTPRDTFRRLKHEFDSIGNIIEANKFYHKEMQKMEEELTKELPKSFSEWIVFKIHDFSSKHSQDWVLALYWITTITFLYSHLKVFLCQENTEYYIIPFVLNILVFIFIVLEFLISKYINITYKFLSTIIIYFIYGFITNDFTLKCFSNNINPFSIMTGHDTLTFSTLIYKIIIAYLLYQFIISIRQNTRRK</sequence>
<dbReference type="eggNOG" id="COG1357">
    <property type="taxonomic scope" value="Bacteria"/>
</dbReference>
<keyword evidence="3" id="KW-1185">Reference proteome</keyword>
<name>Q30SH7_SULDN</name>
<protein>
    <recommendedName>
        <fullName evidence="4">Pentapeptide repeat-containing protein</fullName>
    </recommendedName>
</protein>
<dbReference type="STRING" id="326298.Suden_0775"/>
<feature type="transmembrane region" description="Helical" evidence="1">
    <location>
        <begin position="463"/>
        <end position="482"/>
    </location>
</feature>
<reference evidence="2 3" key="1">
    <citation type="journal article" date="2008" name="Appl. Environ. Microbiol.">
        <title>Genome of the epsilonproteobacterial chemolithoautotroph Sulfurimonas denitrificans.</title>
        <authorList>
            <person name="Sievert S.M."/>
            <person name="Scott K.M."/>
            <person name="Klotz M.G."/>
            <person name="Chain P.S.G."/>
            <person name="Hauser L.J."/>
            <person name="Hemp J."/>
            <person name="Huegler M."/>
            <person name="Land M."/>
            <person name="Lapidus A."/>
            <person name="Larimer F.W."/>
            <person name="Lucas S."/>
            <person name="Malfatti S.A."/>
            <person name="Meyer F."/>
            <person name="Paulsen I.T."/>
            <person name="Ren Q."/>
            <person name="Simon J."/>
            <person name="Bailey K."/>
            <person name="Diaz E."/>
            <person name="Fitzpatrick K.A."/>
            <person name="Glover B."/>
            <person name="Gwatney N."/>
            <person name="Korajkic A."/>
            <person name="Long A."/>
            <person name="Mobberley J.M."/>
            <person name="Pantry S.N."/>
            <person name="Pazder G."/>
            <person name="Peterson S."/>
            <person name="Quintanilla J.D."/>
            <person name="Sprinkle R."/>
            <person name="Stephens J."/>
            <person name="Thomas P."/>
            <person name="Vaughn R."/>
            <person name="Weber M.J."/>
            <person name="Wooten L.L."/>
        </authorList>
    </citation>
    <scope>NUCLEOTIDE SEQUENCE [LARGE SCALE GENOMIC DNA]</scope>
    <source>
        <strain evidence="3">ATCC 33889 / DSM 1251</strain>
    </source>
</reference>
<organism evidence="2 3">
    <name type="scientific">Sulfurimonas denitrificans (strain ATCC 33889 / DSM 1251)</name>
    <name type="common">Thiomicrospira denitrificans (strain ATCC 33889 / DSM 1251)</name>
    <dbReference type="NCBI Taxonomy" id="326298"/>
    <lineage>
        <taxon>Bacteria</taxon>
        <taxon>Pseudomonadati</taxon>
        <taxon>Campylobacterota</taxon>
        <taxon>Epsilonproteobacteria</taxon>
        <taxon>Campylobacterales</taxon>
        <taxon>Sulfurimonadaceae</taxon>
        <taxon>Sulfurimonas</taxon>
    </lineage>
</organism>
<dbReference type="RefSeq" id="WP_011372407.1">
    <property type="nucleotide sequence ID" value="NC_007575.1"/>
</dbReference>
<dbReference type="EMBL" id="CP000153">
    <property type="protein sequence ID" value="ABB44054.1"/>
    <property type="molecule type" value="Genomic_DNA"/>
</dbReference>
<proteinExistence type="predicted"/>
<keyword evidence="1" id="KW-0472">Membrane</keyword>
<evidence type="ECO:0008006" key="4">
    <source>
        <dbReference type="Google" id="ProtNLM"/>
    </source>
</evidence>
<feature type="transmembrane region" description="Helical" evidence="1">
    <location>
        <begin position="489"/>
        <end position="506"/>
    </location>
</feature>
<dbReference type="OrthoDB" id="5365493at2"/>
<dbReference type="HOGENOM" id="CLU_035608_0_0_7"/>
<evidence type="ECO:0000313" key="3">
    <source>
        <dbReference type="Proteomes" id="UP000002714"/>
    </source>
</evidence>
<dbReference type="Proteomes" id="UP000002714">
    <property type="component" value="Chromosome"/>
</dbReference>
<keyword evidence="1" id="KW-0812">Transmembrane</keyword>